<protein>
    <submittedName>
        <fullName evidence="4">DUF6049 family protein</fullName>
    </submittedName>
</protein>
<dbReference type="Proteomes" id="UP001501414">
    <property type="component" value="Unassembled WGS sequence"/>
</dbReference>
<feature type="region of interest" description="Disordered" evidence="1">
    <location>
        <begin position="716"/>
        <end position="774"/>
    </location>
</feature>
<comment type="caution">
    <text evidence="4">The sequence shown here is derived from an EMBL/GenBank/DDBJ whole genome shotgun (WGS) entry which is preliminary data.</text>
</comment>
<proteinExistence type="predicted"/>
<keyword evidence="2" id="KW-0812">Transmembrane</keyword>
<dbReference type="EMBL" id="BAAAJK010000018">
    <property type="protein sequence ID" value="GAA1391982.1"/>
    <property type="molecule type" value="Genomic_DNA"/>
</dbReference>
<organism evidence="4 5">
    <name type="scientific">Pseudonocardia kongjuensis</name>
    <dbReference type="NCBI Taxonomy" id="102227"/>
    <lineage>
        <taxon>Bacteria</taxon>
        <taxon>Bacillati</taxon>
        <taxon>Actinomycetota</taxon>
        <taxon>Actinomycetes</taxon>
        <taxon>Pseudonocardiales</taxon>
        <taxon>Pseudonocardiaceae</taxon>
        <taxon>Pseudonocardia</taxon>
    </lineage>
</organism>
<sequence>MSRVAALVAILLAALLSGSVALPAPARAQEQPDVAPVRLEVDAMSPRVVTSAGPPELVVTGSVTNTGPDPVDDLSLRVQRGPAVGGEPALRAAFAGEAPVDDATPAFTELGPVAPGGSVPFRYSVRLTGDRADSLALPGPGTYPLLVNLNGTVNGTPSRIAGIRSVLPVSSLPGAPADPGTSATPVSMLYPITDAPRRIPPVPGQVPVLTDDDLATSMAPGGRLYGLVDALSDGAPPGSPVRTALCLAIDPELVATAAAMSGGYEVTVGPGGETAPGRGAAAAAEWLEALRGAAAGSCVLALPPSDADLVALVRAGQAELARTTLEQGRAALAELLGTTVLSDVVWPADGVLDEPTLEALGGGTRFLLSSDGVSSGQTSGVVRLNDGPAGGDRAVLADPLLAQAATGPAVVELQDGGAGGLAGQELAGALAFRAGTGGTAGPDGPAGSLLVAPPHGWAAGREAAAGILSALTALIQDGRLAAAGLPGVAAQADPAAEPARLFYPVQAGGAEIPGPVIDTVADQVRSIEGLRGAAEARTGVGASPAEVFDPLVRGTLRAASSWWRADPARAEREAAIVAGRIEQIRASVRVVQPPSPYSLGTSDAPLLITVANGLPVTMNVRVVLSSTTGLRVAPIPVQAVPPLGRVQVRVSAQVTRSGQFGVDAGLRTPDGAELGPDTRLRVRSTVYGTVTVWLTGIAGALLVVLVVRRIVRRVRAGSGSGDASGGGPAGGPDSGPDDRPDGGPDGAAGPRAAAPSDAGGEAAAPPAADRAPPR</sequence>
<evidence type="ECO:0000313" key="5">
    <source>
        <dbReference type="Proteomes" id="UP001501414"/>
    </source>
</evidence>
<evidence type="ECO:0000256" key="1">
    <source>
        <dbReference type="SAM" id="MobiDB-lite"/>
    </source>
</evidence>
<evidence type="ECO:0000256" key="2">
    <source>
        <dbReference type="SAM" id="Phobius"/>
    </source>
</evidence>
<keyword evidence="3" id="KW-0732">Signal</keyword>
<keyword evidence="2" id="KW-1133">Transmembrane helix</keyword>
<evidence type="ECO:0000256" key="3">
    <source>
        <dbReference type="SAM" id="SignalP"/>
    </source>
</evidence>
<keyword evidence="5" id="KW-1185">Reference proteome</keyword>
<dbReference type="Pfam" id="PF19516">
    <property type="entry name" value="DUF6049"/>
    <property type="match status" value="1"/>
</dbReference>
<gene>
    <name evidence="4" type="ORF">GCM10009613_35500</name>
</gene>
<name>A0ABN1XWT2_9PSEU</name>
<reference evidence="4 5" key="1">
    <citation type="journal article" date="2019" name="Int. J. Syst. Evol. Microbiol.">
        <title>The Global Catalogue of Microorganisms (GCM) 10K type strain sequencing project: providing services to taxonomists for standard genome sequencing and annotation.</title>
        <authorList>
            <consortium name="The Broad Institute Genomics Platform"/>
            <consortium name="The Broad Institute Genome Sequencing Center for Infectious Disease"/>
            <person name="Wu L."/>
            <person name="Ma J."/>
        </authorList>
    </citation>
    <scope>NUCLEOTIDE SEQUENCE [LARGE SCALE GENOMIC DNA]</scope>
    <source>
        <strain evidence="4 5">JCM 11896</strain>
    </source>
</reference>
<keyword evidence="2" id="KW-0472">Membrane</keyword>
<feature type="compositionally biased region" description="Gly residues" evidence="1">
    <location>
        <begin position="718"/>
        <end position="733"/>
    </location>
</feature>
<feature type="signal peptide" evidence="3">
    <location>
        <begin position="1"/>
        <end position="28"/>
    </location>
</feature>
<feature type="transmembrane region" description="Helical" evidence="2">
    <location>
        <begin position="686"/>
        <end position="707"/>
    </location>
</feature>
<feature type="compositionally biased region" description="Low complexity" evidence="1">
    <location>
        <begin position="747"/>
        <end position="774"/>
    </location>
</feature>
<accession>A0ABN1XWT2</accession>
<dbReference type="InterPro" id="IPR046112">
    <property type="entry name" value="DUF6049"/>
</dbReference>
<dbReference type="RefSeq" id="WP_344023831.1">
    <property type="nucleotide sequence ID" value="NZ_BAAAJK010000018.1"/>
</dbReference>
<feature type="chain" id="PRO_5046418380" evidence="3">
    <location>
        <begin position="29"/>
        <end position="774"/>
    </location>
</feature>
<evidence type="ECO:0000313" key="4">
    <source>
        <dbReference type="EMBL" id="GAA1391982.1"/>
    </source>
</evidence>